<name>A0AB39L0L4_9MICC</name>
<dbReference type="InterPro" id="IPR029044">
    <property type="entry name" value="Nucleotide-diphossugar_trans"/>
</dbReference>
<dbReference type="AlphaFoldDB" id="A0AB39L0L4"/>
<dbReference type="InterPro" id="IPR050834">
    <property type="entry name" value="Glycosyltransf_2"/>
</dbReference>
<dbReference type="SUPFAM" id="SSF53448">
    <property type="entry name" value="Nucleotide-diphospho-sugar transferases"/>
    <property type="match status" value="1"/>
</dbReference>
<dbReference type="PANTHER" id="PTHR43685:SF12">
    <property type="entry name" value="GLYCOSYL TRANSFERASE FAMILY 2"/>
    <property type="match status" value="1"/>
</dbReference>
<evidence type="ECO:0000259" key="1">
    <source>
        <dbReference type="Pfam" id="PF00535"/>
    </source>
</evidence>
<proteinExistence type="predicted"/>
<dbReference type="GO" id="GO:0016757">
    <property type="term" value="F:glycosyltransferase activity"/>
    <property type="evidence" value="ECO:0007669"/>
    <property type="project" value="UniProtKB-KW"/>
</dbReference>
<dbReference type="Pfam" id="PF00535">
    <property type="entry name" value="Glycos_transf_2"/>
    <property type="match status" value="1"/>
</dbReference>
<organism evidence="2">
    <name type="scientific">Sinomonas puerhi</name>
    <dbReference type="NCBI Taxonomy" id="3238584"/>
    <lineage>
        <taxon>Bacteria</taxon>
        <taxon>Bacillati</taxon>
        <taxon>Actinomycetota</taxon>
        <taxon>Actinomycetes</taxon>
        <taxon>Micrococcales</taxon>
        <taxon>Micrococcaceae</taxon>
        <taxon>Sinomonas</taxon>
    </lineage>
</organism>
<dbReference type="EMBL" id="CP163302">
    <property type="protein sequence ID" value="XDP44278.1"/>
    <property type="molecule type" value="Genomic_DNA"/>
</dbReference>
<reference evidence="2" key="1">
    <citation type="submission" date="2024-07" db="EMBL/GenBank/DDBJ databases">
        <authorList>
            <person name="fu j."/>
        </authorList>
    </citation>
    <scope>NUCLEOTIDE SEQUENCE</scope>
    <source>
        <strain evidence="2">P10A9</strain>
    </source>
</reference>
<dbReference type="Gene3D" id="3.90.550.10">
    <property type="entry name" value="Spore Coat Polysaccharide Biosynthesis Protein SpsA, Chain A"/>
    <property type="match status" value="1"/>
</dbReference>
<keyword evidence="2" id="KW-0808">Transferase</keyword>
<accession>A0AB39L0L4</accession>
<keyword evidence="2" id="KW-0328">Glycosyltransferase</keyword>
<dbReference type="EC" id="2.4.-.-" evidence="2"/>
<dbReference type="InterPro" id="IPR001173">
    <property type="entry name" value="Glyco_trans_2-like"/>
</dbReference>
<gene>
    <name evidence="2" type="ORF">AB5L97_13465</name>
</gene>
<dbReference type="PANTHER" id="PTHR43685">
    <property type="entry name" value="GLYCOSYLTRANSFERASE"/>
    <property type="match status" value="1"/>
</dbReference>
<sequence>MRTVATPEITVVIPVRNGEATLREQLLALASQTDAPAFEIVVSDNGSTDGTAEICTSLGNQIPSLRVVDSGDRPGVAHARNEGVRAAAAPYVVFCDADDRVTPGWLRSLGDALRRYDAVGGMVVVDVADASAELGDMAPNAEGLGSVFGHLPYAVGANLGVRRDVYLALGGMDESFPHGHEEVDFAWRLQNAGYTLGWAPDARVLYRQRTTRRGAFRQARNYGESSIQLWTRHSQSLPLGAVSLRISVRNLGRELLGLPRLASQRSGLGTARALGWTAGVLAGHLRYRKFGSSPAPRLMESPQ</sequence>
<dbReference type="RefSeq" id="WP_369045040.1">
    <property type="nucleotide sequence ID" value="NZ_CP163302.1"/>
</dbReference>
<protein>
    <submittedName>
        <fullName evidence="2">Glycosyltransferase family 2 protein</fullName>
        <ecNumber evidence="2">2.4.-.-</ecNumber>
    </submittedName>
</protein>
<evidence type="ECO:0000313" key="2">
    <source>
        <dbReference type="EMBL" id="XDP44278.1"/>
    </source>
</evidence>
<feature type="domain" description="Glycosyltransferase 2-like" evidence="1">
    <location>
        <begin position="10"/>
        <end position="166"/>
    </location>
</feature>
<dbReference type="KEGG" id="spue:AB5L97_13465"/>